<reference evidence="1" key="1">
    <citation type="submission" date="2022-03" db="EMBL/GenBank/DDBJ databases">
        <title>Complete genome sequence of Caldinitratiruptor microaerophilus.</title>
        <authorList>
            <person name="Mukaiyama R."/>
            <person name="Nishiyama T."/>
            <person name="Ueda K."/>
        </authorList>
    </citation>
    <scope>NUCLEOTIDE SEQUENCE</scope>
    <source>
        <strain evidence="1">JCM 16183</strain>
    </source>
</reference>
<organism evidence="1 2">
    <name type="scientific">Caldinitratiruptor microaerophilus</name>
    <dbReference type="NCBI Taxonomy" id="671077"/>
    <lineage>
        <taxon>Bacteria</taxon>
        <taxon>Bacillati</taxon>
        <taxon>Bacillota</taxon>
        <taxon>Clostridia</taxon>
        <taxon>Eubacteriales</taxon>
        <taxon>Symbiobacteriaceae</taxon>
        <taxon>Caldinitratiruptor</taxon>
    </lineage>
</organism>
<evidence type="ECO:0000313" key="2">
    <source>
        <dbReference type="Proteomes" id="UP001163687"/>
    </source>
</evidence>
<dbReference type="InterPro" id="IPR024702">
    <property type="entry name" value="Uncharacterised_YmfJ"/>
</dbReference>
<evidence type="ECO:0008006" key="3">
    <source>
        <dbReference type="Google" id="ProtNLM"/>
    </source>
</evidence>
<dbReference type="Proteomes" id="UP001163687">
    <property type="component" value="Chromosome"/>
</dbReference>
<accession>A0AA35G679</accession>
<dbReference type="KEGG" id="cmic:caldi_19460"/>
<dbReference type="EMBL" id="AP025628">
    <property type="protein sequence ID" value="BDG60856.1"/>
    <property type="molecule type" value="Genomic_DNA"/>
</dbReference>
<gene>
    <name evidence="1" type="ORF">caldi_19460</name>
</gene>
<dbReference type="PIRSF" id="PIRSF004764">
    <property type="entry name" value="YmfJ"/>
    <property type="match status" value="1"/>
</dbReference>
<proteinExistence type="predicted"/>
<dbReference type="Pfam" id="PF11588">
    <property type="entry name" value="DUF3243"/>
    <property type="match status" value="1"/>
</dbReference>
<protein>
    <recommendedName>
        <fullName evidence="3">DUF3243 domain-containing protein</fullName>
    </recommendedName>
</protein>
<keyword evidence="2" id="KW-1185">Reference proteome</keyword>
<name>A0AA35G679_9FIRM</name>
<dbReference type="InterPro" id="IPR038292">
    <property type="entry name" value="YmfJ/YflH_sf"/>
</dbReference>
<dbReference type="AlphaFoldDB" id="A0AA35G679"/>
<dbReference type="Gene3D" id="1.10.760.20">
    <property type="entry name" value="Protein of unknown function DUF3243"/>
    <property type="match status" value="1"/>
</dbReference>
<dbReference type="RefSeq" id="WP_264841548.1">
    <property type="nucleotide sequence ID" value="NZ_AP025628.1"/>
</dbReference>
<dbReference type="InterPro" id="IPR021637">
    <property type="entry name" value="DUF3243"/>
</dbReference>
<sequence>MEAIDSFEQWKEFLSRNVNIAREAGMSQGAMVDAATRIGEFLARNVDPKNREQRLLSEMWKVADEEEKRAIASTITKMVGDGQRH</sequence>
<evidence type="ECO:0000313" key="1">
    <source>
        <dbReference type="EMBL" id="BDG60856.1"/>
    </source>
</evidence>